<evidence type="ECO:0000256" key="7">
    <source>
        <dbReference type="SAM" id="Phobius"/>
    </source>
</evidence>
<dbReference type="InterPro" id="IPR050250">
    <property type="entry name" value="Macrolide_Exporter_MacB"/>
</dbReference>
<dbReference type="PANTHER" id="PTHR30572">
    <property type="entry name" value="MEMBRANE COMPONENT OF TRANSPORTER-RELATED"/>
    <property type="match status" value="1"/>
</dbReference>
<organism evidence="10 11">
    <name type="scientific">Evansella cellulosilytica (strain ATCC 21833 / DSM 2522 / FERM P-1141 / JCM 9156 / N-4)</name>
    <name type="common">Bacillus cellulosilyticus</name>
    <dbReference type="NCBI Taxonomy" id="649639"/>
    <lineage>
        <taxon>Bacteria</taxon>
        <taxon>Bacillati</taxon>
        <taxon>Bacillota</taxon>
        <taxon>Bacilli</taxon>
        <taxon>Bacillales</taxon>
        <taxon>Bacillaceae</taxon>
        <taxon>Evansella</taxon>
    </lineage>
</organism>
<dbReference type="STRING" id="649639.Bcell_4260"/>
<feature type="transmembrane region" description="Helical" evidence="7">
    <location>
        <begin position="734"/>
        <end position="758"/>
    </location>
</feature>
<dbReference type="InterPro" id="IPR003838">
    <property type="entry name" value="ABC3_permease_C"/>
</dbReference>
<dbReference type="Pfam" id="PF12704">
    <property type="entry name" value="MacB_PCD"/>
    <property type="match status" value="1"/>
</dbReference>
<dbReference type="OrthoDB" id="9793166at2"/>
<feature type="transmembrane region" description="Helical" evidence="7">
    <location>
        <begin position="465"/>
        <end position="487"/>
    </location>
</feature>
<evidence type="ECO:0000259" key="9">
    <source>
        <dbReference type="Pfam" id="PF12704"/>
    </source>
</evidence>
<evidence type="ECO:0000313" key="11">
    <source>
        <dbReference type="Proteomes" id="UP000001401"/>
    </source>
</evidence>
<dbReference type="HOGENOM" id="CLU_010964_2_0_9"/>
<evidence type="ECO:0000256" key="6">
    <source>
        <dbReference type="ARBA" id="ARBA00038076"/>
    </source>
</evidence>
<feature type="transmembrane region" description="Helical" evidence="7">
    <location>
        <begin position="287"/>
        <end position="310"/>
    </location>
</feature>
<dbReference type="Proteomes" id="UP000001401">
    <property type="component" value="Chromosome"/>
</dbReference>
<evidence type="ECO:0000259" key="8">
    <source>
        <dbReference type="Pfam" id="PF02687"/>
    </source>
</evidence>
<dbReference type="InterPro" id="IPR025857">
    <property type="entry name" value="MacB_PCD"/>
</dbReference>
<dbReference type="GO" id="GO:0005886">
    <property type="term" value="C:plasma membrane"/>
    <property type="evidence" value="ECO:0007669"/>
    <property type="project" value="UniProtKB-SubCell"/>
</dbReference>
<feature type="transmembrane region" description="Helical" evidence="7">
    <location>
        <begin position="388"/>
        <end position="408"/>
    </location>
</feature>
<name>E6TZ44_EVAC2</name>
<feature type="transmembrane region" description="Helical" evidence="7">
    <location>
        <begin position="343"/>
        <end position="368"/>
    </location>
</feature>
<evidence type="ECO:0000256" key="4">
    <source>
        <dbReference type="ARBA" id="ARBA00022989"/>
    </source>
</evidence>
<feature type="transmembrane region" description="Helical" evidence="7">
    <location>
        <begin position="831"/>
        <end position="851"/>
    </location>
</feature>
<evidence type="ECO:0000256" key="3">
    <source>
        <dbReference type="ARBA" id="ARBA00022692"/>
    </source>
</evidence>
<accession>E6TZ44</accession>
<dbReference type="EMBL" id="CP002394">
    <property type="protein sequence ID" value="ADU32487.1"/>
    <property type="molecule type" value="Genomic_DNA"/>
</dbReference>
<keyword evidence="2" id="KW-1003">Cell membrane</keyword>
<sequence>MNIMHKLTLRHLKENKRRTLVTIIGTIISVAMVTAVATLAISFLDLMQRQLIADKGEWHVSYFHVSAEQAETIENDPSTELLILSGDRGYSYLEGAHNQYKPYIFIKEYNENAFEKVPISLREGRFPEEPDEIVLSSEILENTDVAYRIGDTISFEVGNRVLQNTEAHLESFIDQQYSLEILDGEVTESIENTKTETYEIVGIIDRPNWEYSWSPGYTAVTYTDVSLISDNHPTTASVILNDVQNSLFFHAEELAKQIHLGSDNLSFNHELLRYHGITDNDNLQVTMYSLAAIIMTVIIVGSVALIYNAFAISVSERARHLGMLSSVGATKSQKRNSVFFEGAMIGLVSIPLGIISGLVGMGVTFWFINRLLQGALNVTEKLIVVVTPMSVLTAVLVSTLTIFISTYLPARKASKISAIDAIRQTTDVKLTGKAVKTSTLIRKLFGMEAEIGLKNIKRNKRKYKVTVFSLTVSIILFLVVSFFTYSLEKSIELSQQQINYDIQLTTSGNMEFNELSVEAITSLEDVTSFSMMQETYSFYAMVEEGDISERLKEIVEDDPSILEDGHYPYFTEIHALDDESLKTYAQEIGMNVSPLLDEKTFSAIVVDRGVYEDVQAGRFVEFHSIHTSEGEQLDIYFDDWENDKKDFVSTLTIEALTDQLPMGVTTGGGISEIKVFVSEAVFQNLIDLEGRAISRDYIYLNSSDPLKTQEEIEDIDENLYIYNVYQSRQQSEQLVLLMSVFIYGFIVLITVISIANIFNTISTSISLRKREFAMLKSVGMTPKSFNKMMNYESIFYGIKSLLYGIPISIGIMYLLYKAMMNTFEYRFEVPWMSILVVVIAVFVIVGSAMLYSISKVKKENIIEALKQENI</sequence>
<feature type="transmembrane region" description="Helical" evidence="7">
    <location>
        <begin position="20"/>
        <end position="44"/>
    </location>
</feature>
<keyword evidence="11" id="KW-1185">Reference proteome</keyword>
<feature type="domain" description="ABC3 transporter permease C-terminal" evidence="8">
    <location>
        <begin position="745"/>
        <end position="861"/>
    </location>
</feature>
<dbReference type="eggNOG" id="COG0577">
    <property type="taxonomic scope" value="Bacteria"/>
</dbReference>
<comment type="similarity">
    <text evidence="6">Belongs to the ABC-4 integral membrane protein family.</text>
</comment>
<evidence type="ECO:0008006" key="12">
    <source>
        <dbReference type="Google" id="ProtNLM"/>
    </source>
</evidence>
<dbReference type="KEGG" id="bco:Bcell_4260"/>
<reference evidence="10" key="1">
    <citation type="submission" date="2010-12" db="EMBL/GenBank/DDBJ databases">
        <title>Complete sequence of Bacillus cellulosilyticus DSM 2522.</title>
        <authorList>
            <consortium name="US DOE Joint Genome Institute"/>
            <person name="Lucas S."/>
            <person name="Copeland A."/>
            <person name="Lapidus A."/>
            <person name="Cheng J.-F."/>
            <person name="Bruce D."/>
            <person name="Goodwin L."/>
            <person name="Pitluck S."/>
            <person name="Chertkov O."/>
            <person name="Detter J.C."/>
            <person name="Han C."/>
            <person name="Tapia R."/>
            <person name="Land M."/>
            <person name="Hauser L."/>
            <person name="Jeffries C."/>
            <person name="Kyrpides N."/>
            <person name="Ivanova N."/>
            <person name="Mikhailova N."/>
            <person name="Brumm P."/>
            <person name="Mead D."/>
            <person name="Woyke T."/>
        </authorList>
    </citation>
    <scope>NUCLEOTIDE SEQUENCE [LARGE SCALE GENOMIC DNA]</scope>
    <source>
        <strain evidence="10">DSM 2522</strain>
    </source>
</reference>
<protein>
    <recommendedName>
        <fullName evidence="12">Cell division protein FtsX</fullName>
    </recommendedName>
</protein>
<evidence type="ECO:0000313" key="10">
    <source>
        <dbReference type="EMBL" id="ADU32487.1"/>
    </source>
</evidence>
<gene>
    <name evidence="10" type="ordered locus">Bcell_4260</name>
</gene>
<keyword evidence="5 7" id="KW-0472">Membrane</keyword>
<dbReference type="RefSeq" id="WP_013490813.1">
    <property type="nucleotide sequence ID" value="NC_014829.1"/>
</dbReference>
<keyword evidence="4 7" id="KW-1133">Transmembrane helix</keyword>
<keyword evidence="3 7" id="KW-0812">Transmembrane</keyword>
<comment type="subcellular location">
    <subcellularLocation>
        <location evidence="1">Cell membrane</location>
        <topology evidence="1">Multi-pass membrane protein</topology>
    </subcellularLocation>
</comment>
<proteinExistence type="inferred from homology"/>
<dbReference type="PANTHER" id="PTHR30572:SF4">
    <property type="entry name" value="ABC TRANSPORTER PERMEASE YTRF"/>
    <property type="match status" value="1"/>
</dbReference>
<dbReference type="AlphaFoldDB" id="E6TZ44"/>
<evidence type="ECO:0000256" key="5">
    <source>
        <dbReference type="ARBA" id="ARBA00023136"/>
    </source>
</evidence>
<feature type="transmembrane region" description="Helical" evidence="7">
    <location>
        <begin position="793"/>
        <end position="816"/>
    </location>
</feature>
<feature type="domain" description="MacB-like periplasmic core" evidence="9">
    <location>
        <begin position="19"/>
        <end position="207"/>
    </location>
</feature>
<dbReference type="GO" id="GO:0022857">
    <property type="term" value="F:transmembrane transporter activity"/>
    <property type="evidence" value="ECO:0007669"/>
    <property type="project" value="TreeGrafter"/>
</dbReference>
<evidence type="ECO:0000256" key="1">
    <source>
        <dbReference type="ARBA" id="ARBA00004651"/>
    </source>
</evidence>
<feature type="domain" description="ABC3 transporter permease C-terminal" evidence="8">
    <location>
        <begin position="293"/>
        <end position="417"/>
    </location>
</feature>
<dbReference type="Pfam" id="PF02687">
    <property type="entry name" value="FtsX"/>
    <property type="match status" value="2"/>
</dbReference>
<evidence type="ECO:0000256" key="2">
    <source>
        <dbReference type="ARBA" id="ARBA00022475"/>
    </source>
</evidence>